<name>A0ABT1CCN9_9PROT</name>
<dbReference type="InterPro" id="IPR029058">
    <property type="entry name" value="AB_hydrolase_fold"/>
</dbReference>
<organism evidence="1 2">
    <name type="scientific">Asaia lannensis NBRC 102526</name>
    <dbReference type="NCBI Taxonomy" id="1307926"/>
    <lineage>
        <taxon>Bacteria</taxon>
        <taxon>Pseudomonadati</taxon>
        <taxon>Pseudomonadota</taxon>
        <taxon>Alphaproteobacteria</taxon>
        <taxon>Acetobacterales</taxon>
        <taxon>Acetobacteraceae</taxon>
        <taxon>Asaia</taxon>
    </lineage>
</organism>
<dbReference type="Gene3D" id="3.40.50.1820">
    <property type="entry name" value="alpha/beta hydrolase"/>
    <property type="match status" value="1"/>
</dbReference>
<accession>A0ABT1CCN9</accession>
<gene>
    <name evidence="1" type="ORF">NF685_01120</name>
</gene>
<keyword evidence="1" id="KW-0378">Hydrolase</keyword>
<sequence length="209" mass="22478">MKLVFMHGWSFDSGFWTPLHDALGRPEAVFVECGYTGKPVSLTLPDTPYLAITHSAGTLACLAGRAPLCRGLVAFNGFARFSQAEDYPQGIPLRILARMKSRLMRDPVGVVRQFRQQFDPFIPCETPHVSSLLAGLDSLIDSDARSAALERGTEITCISGRNDPLVSPAMTEASFPHATHHACDGGHLLPLTDPAGCAAFVASKLEQAA</sequence>
<keyword evidence="2" id="KW-1185">Reference proteome</keyword>
<dbReference type="GO" id="GO:0016787">
    <property type="term" value="F:hydrolase activity"/>
    <property type="evidence" value="ECO:0007669"/>
    <property type="project" value="UniProtKB-KW"/>
</dbReference>
<evidence type="ECO:0000313" key="2">
    <source>
        <dbReference type="Proteomes" id="UP001523401"/>
    </source>
</evidence>
<dbReference type="EMBL" id="JAMXQU010000001">
    <property type="protein sequence ID" value="MCO6158628.1"/>
    <property type="molecule type" value="Genomic_DNA"/>
</dbReference>
<dbReference type="RefSeq" id="WP_252848248.1">
    <property type="nucleotide sequence ID" value="NZ_BAPW01000034.1"/>
</dbReference>
<evidence type="ECO:0000313" key="1">
    <source>
        <dbReference type="EMBL" id="MCO6158628.1"/>
    </source>
</evidence>
<dbReference type="Proteomes" id="UP001523401">
    <property type="component" value="Unassembled WGS sequence"/>
</dbReference>
<comment type="caution">
    <text evidence="1">The sequence shown here is derived from an EMBL/GenBank/DDBJ whole genome shotgun (WGS) entry which is preliminary data.</text>
</comment>
<dbReference type="SUPFAM" id="SSF53474">
    <property type="entry name" value="alpha/beta-Hydrolases"/>
    <property type="match status" value="1"/>
</dbReference>
<protein>
    <submittedName>
        <fullName evidence="1">Alpha/beta hydrolase</fullName>
    </submittedName>
</protein>
<proteinExistence type="predicted"/>
<reference evidence="1 2" key="1">
    <citation type="submission" date="2022-06" db="EMBL/GenBank/DDBJ databases">
        <title>Whole-genome of Asaia lannensis strain LMG 27011T.</title>
        <authorList>
            <person name="Sombolestani A."/>
        </authorList>
    </citation>
    <scope>NUCLEOTIDE SEQUENCE [LARGE SCALE GENOMIC DNA]</scope>
    <source>
        <strain evidence="1 2">NBRC 102526</strain>
    </source>
</reference>